<reference evidence="1 2" key="1">
    <citation type="submission" date="2023-07" db="EMBL/GenBank/DDBJ databases">
        <title>Genomic Encyclopedia of Type Strains, Phase IV (KMG-IV): sequencing the most valuable type-strain genomes for metagenomic binning, comparative biology and taxonomic classification.</title>
        <authorList>
            <person name="Goeker M."/>
        </authorList>
    </citation>
    <scope>NUCLEOTIDE SEQUENCE [LARGE SCALE GENOMIC DNA]</scope>
    <source>
        <strain evidence="1 2">DSM 12396</strain>
    </source>
</reference>
<evidence type="ECO:0000313" key="1">
    <source>
        <dbReference type="EMBL" id="MDQ0287024.1"/>
    </source>
</evidence>
<protein>
    <submittedName>
        <fullName evidence="1">Uncharacterized protein</fullName>
    </submittedName>
</protein>
<accession>A0ABU0B2S6</accession>
<keyword evidence="2" id="KW-1185">Reference proteome</keyword>
<name>A0ABU0B2S6_9FIRM</name>
<proteinExistence type="predicted"/>
<organism evidence="1 2">
    <name type="scientific">Desulfofundulus luciae</name>
    <dbReference type="NCBI Taxonomy" id="74702"/>
    <lineage>
        <taxon>Bacteria</taxon>
        <taxon>Bacillati</taxon>
        <taxon>Bacillota</taxon>
        <taxon>Clostridia</taxon>
        <taxon>Eubacteriales</taxon>
        <taxon>Peptococcaceae</taxon>
        <taxon>Desulfofundulus</taxon>
    </lineage>
</organism>
<dbReference type="EMBL" id="JAUSUX010000017">
    <property type="protein sequence ID" value="MDQ0287024.1"/>
    <property type="molecule type" value="Genomic_DNA"/>
</dbReference>
<gene>
    <name evidence="1" type="ORF">J2Z49_002141</name>
</gene>
<comment type="caution">
    <text evidence="1">The sequence shown here is derived from an EMBL/GenBank/DDBJ whole genome shotgun (WGS) entry which is preliminary data.</text>
</comment>
<dbReference type="Proteomes" id="UP001225644">
    <property type="component" value="Unassembled WGS sequence"/>
</dbReference>
<sequence length="54" mass="6466">MIIMGPTRRGLFLFVQDTTGSIYQPLTWGKRQFEEYNTRSLKQILYFHTGGRRR</sequence>
<evidence type="ECO:0000313" key="2">
    <source>
        <dbReference type="Proteomes" id="UP001225644"/>
    </source>
</evidence>